<evidence type="ECO:0000256" key="1">
    <source>
        <dbReference type="SAM" id="Phobius"/>
    </source>
</evidence>
<feature type="transmembrane region" description="Helical" evidence="1">
    <location>
        <begin position="36"/>
        <end position="54"/>
    </location>
</feature>
<comment type="caution">
    <text evidence="2">The sequence shown here is derived from an EMBL/GenBank/DDBJ whole genome shotgun (WGS) entry which is preliminary data.</text>
</comment>
<name>A0ABU3B3A8_9ACTN</name>
<keyword evidence="1" id="KW-0472">Membrane</keyword>
<evidence type="ECO:0000313" key="2">
    <source>
        <dbReference type="EMBL" id="MDT0616535.1"/>
    </source>
</evidence>
<dbReference type="Proteomes" id="UP001180724">
    <property type="component" value="Unassembled WGS sequence"/>
</dbReference>
<gene>
    <name evidence="2" type="ORF">RM812_41355</name>
</gene>
<reference evidence="2" key="1">
    <citation type="submission" date="2024-05" db="EMBL/GenBank/DDBJ databases">
        <title>30 novel species of actinomycetes from the DSMZ collection.</title>
        <authorList>
            <person name="Nouioui I."/>
        </authorList>
    </citation>
    <scope>NUCLEOTIDE SEQUENCE</scope>
    <source>
        <strain evidence="2">DSM 40712</strain>
    </source>
</reference>
<proteinExistence type="predicted"/>
<organism evidence="2 3">
    <name type="scientific">Streptomyces lancefieldiae</name>
    <dbReference type="NCBI Taxonomy" id="3075520"/>
    <lineage>
        <taxon>Bacteria</taxon>
        <taxon>Bacillati</taxon>
        <taxon>Actinomycetota</taxon>
        <taxon>Actinomycetes</taxon>
        <taxon>Kitasatosporales</taxon>
        <taxon>Streptomycetaceae</taxon>
        <taxon>Streptomyces</taxon>
    </lineage>
</organism>
<dbReference type="EMBL" id="JAVRFH010000179">
    <property type="protein sequence ID" value="MDT0616535.1"/>
    <property type="molecule type" value="Genomic_DNA"/>
</dbReference>
<keyword evidence="1" id="KW-0812">Transmembrane</keyword>
<sequence length="59" mass="5987">MSDPSNLTTAVVTMTTAMGLLLSGGAVWIAVKNERLGAALLVGVAVATLWYVVISGPAQ</sequence>
<accession>A0ABU3B3A8</accession>
<keyword evidence="3" id="KW-1185">Reference proteome</keyword>
<feature type="transmembrane region" description="Helical" evidence="1">
    <location>
        <begin position="7"/>
        <end position="30"/>
    </location>
</feature>
<keyword evidence="1" id="KW-1133">Transmembrane helix</keyword>
<protein>
    <submittedName>
        <fullName evidence="2">Uncharacterized protein</fullName>
    </submittedName>
</protein>
<dbReference type="RefSeq" id="WP_311586059.1">
    <property type="nucleotide sequence ID" value="NZ_JAVRFH010000179.1"/>
</dbReference>
<evidence type="ECO:0000313" key="3">
    <source>
        <dbReference type="Proteomes" id="UP001180724"/>
    </source>
</evidence>